<protein>
    <submittedName>
        <fullName evidence="2">Glycosyltransferase</fullName>
    </submittedName>
</protein>
<dbReference type="InterPro" id="IPR044789">
    <property type="entry name" value="Put_A1-4-GlycosylTfrase_plant"/>
</dbReference>
<dbReference type="PANTHER" id="PTHR46781:SF5">
    <property type="entry name" value="ALPHA 1,4-GLYCOSYLTRANSFERASE FAMILY PROTEIN"/>
    <property type="match status" value="1"/>
</dbReference>
<sequence>MLGLLYRFGGIYLDTDVIVLKSFAKRRNVIGAQSVDPDTKTWSRLNNAVMIFDKGHPLVYKFIEEFSRTFDGNKWGHMKSFL</sequence>
<dbReference type="AlphaFoldDB" id="A0AAV3S1W2"/>
<dbReference type="Pfam" id="PF04488">
    <property type="entry name" value="Gly_transf_sug"/>
    <property type="match status" value="1"/>
</dbReference>
<proteinExistence type="predicted"/>
<feature type="domain" description="Alpha 1,4-glycosyltransferase" evidence="1">
    <location>
        <begin position="51"/>
        <end position="77"/>
    </location>
</feature>
<dbReference type="EMBL" id="BAABME010013910">
    <property type="protein sequence ID" value="GAA0186647.1"/>
    <property type="molecule type" value="Genomic_DNA"/>
</dbReference>
<keyword evidence="3" id="KW-1185">Reference proteome</keyword>
<dbReference type="InterPro" id="IPR007652">
    <property type="entry name" value="A1-4-GlycosylTfrase_dom"/>
</dbReference>
<name>A0AAV3S1W2_LITER</name>
<evidence type="ECO:0000313" key="3">
    <source>
        <dbReference type="Proteomes" id="UP001454036"/>
    </source>
</evidence>
<reference evidence="2 3" key="1">
    <citation type="submission" date="2024-01" db="EMBL/GenBank/DDBJ databases">
        <title>The complete chloroplast genome sequence of Lithospermum erythrorhizon: insights into the phylogenetic relationship among Boraginaceae species and the maternal lineages of purple gromwells.</title>
        <authorList>
            <person name="Okada T."/>
            <person name="Watanabe K."/>
        </authorList>
    </citation>
    <scope>NUCLEOTIDE SEQUENCE [LARGE SCALE GENOMIC DNA]</scope>
</reference>
<comment type="caution">
    <text evidence="2">The sequence shown here is derived from an EMBL/GenBank/DDBJ whole genome shotgun (WGS) entry which is preliminary data.</text>
</comment>
<dbReference type="Gene3D" id="3.90.550.20">
    <property type="match status" value="1"/>
</dbReference>
<dbReference type="InterPro" id="IPR029044">
    <property type="entry name" value="Nucleotide-diphossugar_trans"/>
</dbReference>
<dbReference type="InterPro" id="IPR007577">
    <property type="entry name" value="GlycoTrfase_DXD_sugar-bd_CS"/>
</dbReference>
<evidence type="ECO:0000259" key="1">
    <source>
        <dbReference type="Pfam" id="PF04572"/>
    </source>
</evidence>
<gene>
    <name evidence="2" type="ORF">LIER_33935</name>
</gene>
<dbReference type="Proteomes" id="UP001454036">
    <property type="component" value="Unassembled WGS sequence"/>
</dbReference>
<dbReference type="PANTHER" id="PTHR46781">
    <property type="entry name" value="ALPHA 1,4-GLYCOSYLTRANSFERASE FAMILY PROTEIN"/>
    <property type="match status" value="1"/>
</dbReference>
<accession>A0AAV3S1W2</accession>
<organism evidence="2 3">
    <name type="scientific">Lithospermum erythrorhizon</name>
    <name type="common">Purple gromwell</name>
    <name type="synonym">Lithospermum officinale var. erythrorhizon</name>
    <dbReference type="NCBI Taxonomy" id="34254"/>
    <lineage>
        <taxon>Eukaryota</taxon>
        <taxon>Viridiplantae</taxon>
        <taxon>Streptophyta</taxon>
        <taxon>Embryophyta</taxon>
        <taxon>Tracheophyta</taxon>
        <taxon>Spermatophyta</taxon>
        <taxon>Magnoliopsida</taxon>
        <taxon>eudicotyledons</taxon>
        <taxon>Gunneridae</taxon>
        <taxon>Pentapetalae</taxon>
        <taxon>asterids</taxon>
        <taxon>lamiids</taxon>
        <taxon>Boraginales</taxon>
        <taxon>Boraginaceae</taxon>
        <taxon>Boraginoideae</taxon>
        <taxon>Lithospermeae</taxon>
        <taxon>Lithospermum</taxon>
    </lineage>
</organism>
<dbReference type="SUPFAM" id="SSF53448">
    <property type="entry name" value="Nucleotide-diphospho-sugar transferases"/>
    <property type="match status" value="1"/>
</dbReference>
<evidence type="ECO:0000313" key="2">
    <source>
        <dbReference type="EMBL" id="GAA0186647.1"/>
    </source>
</evidence>
<dbReference type="Pfam" id="PF04572">
    <property type="entry name" value="Gb3_synth"/>
    <property type="match status" value="1"/>
</dbReference>